<feature type="compositionally biased region" description="Basic residues" evidence="1">
    <location>
        <begin position="1"/>
        <end position="13"/>
    </location>
</feature>
<accession>A0ABR5ARS0</accession>
<sequence length="43" mass="4919">MKWKAHRPPRGKRSAWNGKQQDPSPRKIKETADVSFSRLITAG</sequence>
<name>A0ABR5ARS0_BACBA</name>
<feature type="region of interest" description="Disordered" evidence="1">
    <location>
        <begin position="1"/>
        <end position="43"/>
    </location>
</feature>
<keyword evidence="3" id="KW-1185">Reference proteome</keyword>
<organism evidence="2 3">
    <name type="scientific">Bacillus badius</name>
    <dbReference type="NCBI Taxonomy" id="1455"/>
    <lineage>
        <taxon>Bacteria</taxon>
        <taxon>Bacillati</taxon>
        <taxon>Bacillota</taxon>
        <taxon>Bacilli</taxon>
        <taxon>Bacillales</taxon>
        <taxon>Bacillaceae</taxon>
        <taxon>Pseudobacillus</taxon>
    </lineage>
</organism>
<evidence type="ECO:0000256" key="1">
    <source>
        <dbReference type="SAM" id="MobiDB-lite"/>
    </source>
</evidence>
<reference evidence="2 3" key="1">
    <citation type="submission" date="2015-01" db="EMBL/GenBank/DDBJ databases">
        <title>Genome Assembly of Bacillus badius MTCC 1458.</title>
        <authorList>
            <person name="Verma A."/>
            <person name="Khatri I."/>
            <person name="Mual P."/>
            <person name="Subramanian S."/>
            <person name="Krishnamurthi S."/>
        </authorList>
    </citation>
    <scope>NUCLEOTIDE SEQUENCE [LARGE SCALE GENOMIC DNA]</scope>
    <source>
        <strain evidence="2 3">MTCC 1458</strain>
    </source>
</reference>
<keyword evidence="2" id="KW-0413">Isomerase</keyword>
<gene>
    <name evidence="2" type="ORF">SD77_1808</name>
</gene>
<dbReference type="EMBL" id="JXLP01000018">
    <property type="protein sequence ID" value="KIL77056.1"/>
    <property type="molecule type" value="Genomic_DNA"/>
</dbReference>
<proteinExistence type="predicted"/>
<dbReference type="Proteomes" id="UP000031982">
    <property type="component" value="Unassembled WGS sequence"/>
</dbReference>
<dbReference type="GO" id="GO:0016853">
    <property type="term" value="F:isomerase activity"/>
    <property type="evidence" value="ECO:0007669"/>
    <property type="project" value="UniProtKB-KW"/>
</dbReference>
<evidence type="ECO:0000313" key="2">
    <source>
        <dbReference type="EMBL" id="KIL77056.1"/>
    </source>
</evidence>
<comment type="caution">
    <text evidence="2">The sequence shown here is derived from an EMBL/GenBank/DDBJ whole genome shotgun (WGS) entry which is preliminary data.</text>
</comment>
<protein>
    <submittedName>
        <fullName evidence="2">Ribose 5-phosphate isomerase B</fullName>
    </submittedName>
</protein>
<evidence type="ECO:0000313" key="3">
    <source>
        <dbReference type="Proteomes" id="UP000031982"/>
    </source>
</evidence>